<proteinExistence type="predicted"/>
<evidence type="ECO:0000313" key="3">
    <source>
        <dbReference type="Proteomes" id="UP000183700"/>
    </source>
</evidence>
<dbReference type="RefSeq" id="WP_071860912.1">
    <property type="nucleotide sequence ID" value="NZ_JBHLVS010000018.1"/>
</dbReference>
<dbReference type="InterPro" id="IPR007074">
    <property type="entry name" value="LicD/FKTN/FKRP_NTP_transf"/>
</dbReference>
<dbReference type="Proteomes" id="UP000183700">
    <property type="component" value="Unassembled WGS sequence"/>
</dbReference>
<dbReference type="PANTHER" id="PTHR43404:SF2">
    <property type="entry name" value="LIPOPOLYSACCHARIDE CHOLINEPHOSPHOTRANSFERASE LICD"/>
    <property type="match status" value="1"/>
</dbReference>
<comment type="caution">
    <text evidence="2">The sequence shown here is derived from an EMBL/GenBank/DDBJ whole genome shotgun (WGS) entry which is preliminary data.</text>
</comment>
<dbReference type="OrthoDB" id="9786100at2"/>
<dbReference type="Pfam" id="PF04991">
    <property type="entry name" value="LicD"/>
    <property type="match status" value="1"/>
</dbReference>
<keyword evidence="3" id="KW-1185">Reference proteome</keyword>
<evidence type="ECO:0000313" key="2">
    <source>
        <dbReference type="EMBL" id="OJG37423.1"/>
    </source>
</evidence>
<dbReference type="InterPro" id="IPR052942">
    <property type="entry name" value="LPS_cholinephosphotransferase"/>
</dbReference>
<evidence type="ECO:0000259" key="1">
    <source>
        <dbReference type="Pfam" id="PF04991"/>
    </source>
</evidence>
<feature type="domain" description="LicD/FKTN/FKRP nucleotidyltransferase" evidence="1">
    <location>
        <begin position="26"/>
        <end position="249"/>
    </location>
</feature>
<reference evidence="2 3" key="1">
    <citation type="submission" date="2014-12" db="EMBL/GenBank/DDBJ databases">
        <title>Draft genome sequences of 29 type strains of Enterococci.</title>
        <authorList>
            <person name="Zhong Z."/>
            <person name="Sun Z."/>
            <person name="Liu W."/>
            <person name="Zhang W."/>
            <person name="Zhang H."/>
        </authorList>
    </citation>
    <scope>NUCLEOTIDE SEQUENCE [LARGE SCALE GENOMIC DNA]</scope>
    <source>
        <strain evidence="2 3">DSM 22802</strain>
    </source>
</reference>
<accession>A0A1L8SZN6</accession>
<protein>
    <recommendedName>
        <fullName evidence="1">LicD/FKTN/FKRP nucleotidyltransferase domain-containing protein</fullName>
    </recommendedName>
</protein>
<dbReference type="EMBL" id="JXKM01000001">
    <property type="protein sequence ID" value="OJG37423.1"/>
    <property type="molecule type" value="Genomic_DNA"/>
</dbReference>
<dbReference type="PANTHER" id="PTHR43404">
    <property type="entry name" value="LIPOPOLYSACCHARIDE CHOLINEPHOSPHOTRANSFERASE LICD"/>
    <property type="match status" value="1"/>
</dbReference>
<dbReference type="STRING" id="319970.RV00_GL000380"/>
<sequence>MYSKDTQLRQVQETSLGLAKYFSDFCDKNGLLCYLCGGGAIGSIRHKGFVPWDDDLDFFMPRNDYEKLMVLWKTQEDEGKYILLRADKEYNDRNSFTTLRDKNTTFIKTYQKDLDISHGIQIDIFPLDVAPTKNYQRKIQKFWALVYAIYCSQQIPQNHGRFFTELGKALLNLAPTKRNKYHVWKFAEKHMMKYNSQNTGFVTELCVGPRYMGNVYPQEDFLAAEKVPFEDTMLPIPIGYDDYLSNVFGDYMQLPPKDQQVAHHDSVYIDPDNSYKKYKGIYYLTNKEDK</sequence>
<dbReference type="AlphaFoldDB" id="A0A1L8SZN6"/>
<organism evidence="2 3">
    <name type="scientific">Enterococcus devriesei</name>
    <dbReference type="NCBI Taxonomy" id="319970"/>
    <lineage>
        <taxon>Bacteria</taxon>
        <taxon>Bacillati</taxon>
        <taxon>Bacillota</taxon>
        <taxon>Bacilli</taxon>
        <taxon>Lactobacillales</taxon>
        <taxon>Enterococcaceae</taxon>
        <taxon>Enterococcus</taxon>
    </lineage>
</organism>
<dbReference type="GO" id="GO:0009100">
    <property type="term" value="P:glycoprotein metabolic process"/>
    <property type="evidence" value="ECO:0007669"/>
    <property type="project" value="UniProtKB-ARBA"/>
</dbReference>
<gene>
    <name evidence="2" type="ORF">RV00_GL000380</name>
</gene>
<name>A0A1L8SZN6_9ENTE</name>